<dbReference type="AlphaFoldDB" id="A0A439CXS2"/>
<dbReference type="Proteomes" id="UP000286045">
    <property type="component" value="Unassembled WGS sequence"/>
</dbReference>
<dbReference type="EMBL" id="RYZI01000305">
    <property type="protein sequence ID" value="RWA06811.1"/>
    <property type="molecule type" value="Genomic_DNA"/>
</dbReference>
<accession>A0A439CXS2</accession>
<sequence>MLKELRQNHKEGLLDISRGQFEAEVLRLEGQVGNLLVEKVRLRTSTYELAAKEIDTERWNKRAYAEDWSYIDFLASRLKEPSGATLTTKNPRNPDRQARWRKAVMKAYGVEKSEPAAVHLFGPTDNSEGHIWSTKNGIPLLAPYEEMLDDASIAIVPTKDGKDLMVFVLDEDERVREPDPDDLIPTGRALHGRTLKFLTDHRPSMRERYGVHGWRRDRLEYANMPFFLTPGNWIRETTLRKLAIRIGHMPMQEADKFVSAVRGIRLEDPFLEGNEGEAKEDEDEEKDEVFTSILQYAYRKEDGGDEEEDEEKD</sequence>
<evidence type="ECO:0008006" key="3">
    <source>
        <dbReference type="Google" id="ProtNLM"/>
    </source>
</evidence>
<dbReference type="STRING" id="363999.A0A439CXS2"/>
<gene>
    <name evidence="1" type="ORF">EKO27_g8287</name>
</gene>
<evidence type="ECO:0000313" key="1">
    <source>
        <dbReference type="EMBL" id="RWA06811.1"/>
    </source>
</evidence>
<name>A0A439CXS2_9PEZI</name>
<reference evidence="1 2" key="1">
    <citation type="submission" date="2018-12" db="EMBL/GenBank/DDBJ databases">
        <title>Draft genome sequence of Xylaria grammica IHI A82.</title>
        <authorList>
            <person name="Buettner E."/>
            <person name="Kellner H."/>
        </authorList>
    </citation>
    <scope>NUCLEOTIDE SEQUENCE [LARGE SCALE GENOMIC DNA]</scope>
    <source>
        <strain evidence="1 2">IHI A82</strain>
    </source>
</reference>
<organism evidence="1 2">
    <name type="scientific">Xylaria grammica</name>
    <dbReference type="NCBI Taxonomy" id="363999"/>
    <lineage>
        <taxon>Eukaryota</taxon>
        <taxon>Fungi</taxon>
        <taxon>Dikarya</taxon>
        <taxon>Ascomycota</taxon>
        <taxon>Pezizomycotina</taxon>
        <taxon>Sordariomycetes</taxon>
        <taxon>Xylariomycetidae</taxon>
        <taxon>Xylariales</taxon>
        <taxon>Xylariaceae</taxon>
        <taxon>Xylaria</taxon>
    </lineage>
</organism>
<comment type="caution">
    <text evidence="1">The sequence shown here is derived from an EMBL/GenBank/DDBJ whole genome shotgun (WGS) entry which is preliminary data.</text>
</comment>
<proteinExistence type="predicted"/>
<keyword evidence="2" id="KW-1185">Reference proteome</keyword>
<protein>
    <recommendedName>
        <fullName evidence="3">HNH nuclease domain-containing protein</fullName>
    </recommendedName>
</protein>
<evidence type="ECO:0000313" key="2">
    <source>
        <dbReference type="Proteomes" id="UP000286045"/>
    </source>
</evidence>